<dbReference type="InterPro" id="IPR009282">
    <property type="entry name" value="DUF937"/>
</dbReference>
<name>A0A0W8F9C2_9ZZZZ</name>
<evidence type="ECO:0000313" key="1">
    <source>
        <dbReference type="EMBL" id="KUG17485.1"/>
    </source>
</evidence>
<accession>A0A0W8F9C2</accession>
<organism evidence="1">
    <name type="scientific">hydrocarbon metagenome</name>
    <dbReference type="NCBI Taxonomy" id="938273"/>
    <lineage>
        <taxon>unclassified sequences</taxon>
        <taxon>metagenomes</taxon>
        <taxon>ecological metagenomes</taxon>
    </lineage>
</organism>
<dbReference type="Pfam" id="PF06078">
    <property type="entry name" value="DUF937"/>
    <property type="match status" value="1"/>
</dbReference>
<proteinExistence type="predicted"/>
<gene>
    <name evidence="1" type="ORF">ASZ90_012838</name>
</gene>
<dbReference type="AlphaFoldDB" id="A0A0W8F9C2"/>
<reference evidence="1" key="1">
    <citation type="journal article" date="2015" name="Proc. Natl. Acad. Sci. U.S.A.">
        <title>Networks of energetic and metabolic interactions define dynamics in microbial communities.</title>
        <authorList>
            <person name="Embree M."/>
            <person name="Liu J.K."/>
            <person name="Al-Bassam M.M."/>
            <person name="Zengler K."/>
        </authorList>
    </citation>
    <scope>NUCLEOTIDE SEQUENCE</scope>
</reference>
<comment type="caution">
    <text evidence="1">The sequence shown here is derived from an EMBL/GenBank/DDBJ whole genome shotgun (WGS) entry which is preliminary data.</text>
</comment>
<evidence type="ECO:0008006" key="2">
    <source>
        <dbReference type="Google" id="ProtNLM"/>
    </source>
</evidence>
<dbReference type="EMBL" id="LNQE01001438">
    <property type="protein sequence ID" value="KUG17485.1"/>
    <property type="molecule type" value="Genomic_DNA"/>
</dbReference>
<sequence>MRDVVNMAMEQLMAGDNLSILSSKVGADEQSTKSALEMGLPLLLGAMSSKASSNDGANAILSGLADSAKGNSMQDMAKYFGSSSSSFGPGMLNSILGSSMIPIQQSIAKKTGLPQEVVGQLLTMALPLILGYLTKSSPEKEMKPDDLSKLLDEQSKMALTSSPEAEAMMKDILSAQDSGSGFMGMIKKLFKS</sequence>
<protein>
    <recommendedName>
        <fullName evidence="2">DUF937 domain-containing protein</fullName>
    </recommendedName>
</protein>